<feature type="transmembrane region" description="Helical" evidence="1">
    <location>
        <begin position="104"/>
        <end position="121"/>
    </location>
</feature>
<feature type="transmembrane region" description="Helical" evidence="1">
    <location>
        <begin position="28"/>
        <end position="49"/>
    </location>
</feature>
<evidence type="ECO:0000256" key="1">
    <source>
        <dbReference type="SAM" id="Phobius"/>
    </source>
</evidence>
<name>C0N733_9GAMM</name>
<keyword evidence="3" id="KW-1185">Reference proteome</keyword>
<dbReference type="Proteomes" id="UP000004679">
    <property type="component" value="Unassembled WGS sequence"/>
</dbReference>
<sequence>MIETSIEMFFKTAETVEKITFSYLLDNYFHNVLIIIVVVLVLYPFKFFNFKSTKAVQPLDAPSVAKFSKFTHAIIIMFGLPLLGLMLSMIPVRVFEILNIPVDSKITVSTFVLVTWLYGIYKCRNIS</sequence>
<feature type="transmembrane region" description="Helical" evidence="1">
    <location>
        <begin position="70"/>
        <end position="92"/>
    </location>
</feature>
<gene>
    <name evidence="2" type="ORF">MDMS009_1798</name>
</gene>
<evidence type="ECO:0000313" key="3">
    <source>
        <dbReference type="Proteomes" id="UP000004679"/>
    </source>
</evidence>
<organism evidence="2 3">
    <name type="scientific">Methylophaga thiooxydans DMS010</name>
    <dbReference type="NCBI Taxonomy" id="637616"/>
    <lineage>
        <taxon>Bacteria</taxon>
        <taxon>Pseudomonadati</taxon>
        <taxon>Pseudomonadota</taxon>
        <taxon>Gammaproteobacteria</taxon>
        <taxon>Thiotrichales</taxon>
        <taxon>Piscirickettsiaceae</taxon>
        <taxon>Methylophaga</taxon>
    </lineage>
</organism>
<dbReference type="AlphaFoldDB" id="C0N733"/>
<protein>
    <submittedName>
        <fullName evidence="2">Uncharacterized protein</fullName>
    </submittedName>
</protein>
<keyword evidence="1" id="KW-0812">Transmembrane</keyword>
<dbReference type="EMBL" id="GG657899">
    <property type="protein sequence ID" value="EEF79211.1"/>
    <property type="molecule type" value="Genomic_DNA"/>
</dbReference>
<keyword evidence="1" id="KW-1133">Transmembrane helix</keyword>
<keyword evidence="1" id="KW-0472">Membrane</keyword>
<accession>C0N733</accession>
<proteinExistence type="predicted"/>
<dbReference type="HOGENOM" id="CLU_1967989_0_0_6"/>
<evidence type="ECO:0000313" key="2">
    <source>
        <dbReference type="EMBL" id="EEF79211.1"/>
    </source>
</evidence>
<reference evidence="2 3" key="1">
    <citation type="journal article" date="2011" name="J. Bacteriol.">
        <title>Draft genome sequence of the chemolithoheterotrophic, halophilic methylotroph Methylophaga thiooxydans DMS010.</title>
        <authorList>
            <person name="Boden R."/>
            <person name="Ferriera S."/>
            <person name="Johnson J."/>
            <person name="Kelly D.P."/>
            <person name="Murrell J.C."/>
            <person name="Schafer H."/>
        </authorList>
    </citation>
    <scope>NUCLEOTIDE SEQUENCE [LARGE SCALE GENOMIC DNA]</scope>
    <source>
        <strain evidence="2 3">DMS010</strain>
    </source>
</reference>